<feature type="transmembrane region" description="Helical" evidence="1">
    <location>
        <begin position="5"/>
        <end position="25"/>
    </location>
</feature>
<keyword evidence="1" id="KW-0472">Membrane</keyword>
<keyword evidence="1" id="KW-1133">Transmembrane helix</keyword>
<accession>A0ABW1LBP9</accession>
<keyword evidence="1" id="KW-0812">Transmembrane</keyword>
<dbReference type="RefSeq" id="WP_377736302.1">
    <property type="nucleotide sequence ID" value="NZ_JBHSRI010000038.1"/>
</dbReference>
<dbReference type="EMBL" id="JBHSRI010000038">
    <property type="protein sequence ID" value="MFC6041386.1"/>
    <property type="molecule type" value="Genomic_DNA"/>
</dbReference>
<gene>
    <name evidence="2" type="ORF">ACFPYN_18425</name>
</gene>
<evidence type="ECO:0000256" key="1">
    <source>
        <dbReference type="SAM" id="Phobius"/>
    </source>
</evidence>
<sequence>MKNDFLKAIFIIWGVILFLELLWFSSFTNRSHSKTEAIFATTVIAVTSVFGSVGIYLFKREE</sequence>
<dbReference type="Proteomes" id="UP001596170">
    <property type="component" value="Unassembled WGS sequence"/>
</dbReference>
<evidence type="ECO:0008006" key="4">
    <source>
        <dbReference type="Google" id="ProtNLM"/>
    </source>
</evidence>
<protein>
    <recommendedName>
        <fullName evidence="4">DUF3923 family protein</fullName>
    </recommendedName>
</protein>
<reference evidence="3" key="1">
    <citation type="journal article" date="2019" name="Int. J. Syst. Evol. Microbiol.">
        <title>The Global Catalogue of Microorganisms (GCM) 10K type strain sequencing project: providing services to taxonomists for standard genome sequencing and annotation.</title>
        <authorList>
            <consortium name="The Broad Institute Genomics Platform"/>
            <consortium name="The Broad Institute Genome Sequencing Center for Infectious Disease"/>
            <person name="Wu L."/>
            <person name="Ma J."/>
        </authorList>
    </citation>
    <scope>NUCLEOTIDE SEQUENCE [LARGE SCALE GENOMIC DNA]</scope>
    <source>
        <strain evidence="3">CCUG 54527</strain>
    </source>
</reference>
<proteinExistence type="predicted"/>
<organism evidence="2 3">
    <name type="scientific">Paenisporosarcina macmurdoensis</name>
    <dbReference type="NCBI Taxonomy" id="212659"/>
    <lineage>
        <taxon>Bacteria</taxon>
        <taxon>Bacillati</taxon>
        <taxon>Bacillota</taxon>
        <taxon>Bacilli</taxon>
        <taxon>Bacillales</taxon>
        <taxon>Caryophanaceae</taxon>
        <taxon>Paenisporosarcina</taxon>
    </lineage>
</organism>
<evidence type="ECO:0000313" key="2">
    <source>
        <dbReference type="EMBL" id="MFC6041386.1"/>
    </source>
</evidence>
<feature type="transmembrane region" description="Helical" evidence="1">
    <location>
        <begin position="37"/>
        <end position="58"/>
    </location>
</feature>
<keyword evidence="3" id="KW-1185">Reference proteome</keyword>
<evidence type="ECO:0000313" key="3">
    <source>
        <dbReference type="Proteomes" id="UP001596170"/>
    </source>
</evidence>
<comment type="caution">
    <text evidence="2">The sequence shown here is derived from an EMBL/GenBank/DDBJ whole genome shotgun (WGS) entry which is preliminary data.</text>
</comment>
<name>A0ABW1LBP9_9BACL</name>